<dbReference type="PANTHER" id="PTHR31429:SF76">
    <property type="entry name" value="WRKY FAMILY TRANSCRIPTION FACTOR-RELATED"/>
    <property type="match status" value="1"/>
</dbReference>
<dbReference type="AlphaFoldDB" id="D7MAV4"/>
<dbReference type="InterPro" id="IPR036576">
    <property type="entry name" value="WRKY_dom_sf"/>
</dbReference>
<dbReference type="EMBL" id="GL348719">
    <property type="protein sequence ID" value="EFH45570.1"/>
    <property type="molecule type" value="Genomic_DNA"/>
</dbReference>
<keyword evidence="5" id="KW-0539">Nucleus</keyword>
<dbReference type="eggNOG" id="ENOG502RZ5T">
    <property type="taxonomic scope" value="Eukaryota"/>
</dbReference>
<evidence type="ECO:0000256" key="1">
    <source>
        <dbReference type="ARBA" id="ARBA00004123"/>
    </source>
</evidence>
<keyword evidence="4" id="KW-0804">Transcription</keyword>
<dbReference type="Gramene" id="fgenesh1_pm.C_scaffold_7000774">
    <property type="protein sequence ID" value="fgenesh1_pm.C_scaffold_7000774"/>
    <property type="gene ID" value="fgenesh1_pm.C_scaffold_7000774"/>
</dbReference>
<keyword evidence="2" id="KW-0805">Transcription regulation</keyword>
<evidence type="ECO:0000256" key="2">
    <source>
        <dbReference type="ARBA" id="ARBA00023015"/>
    </source>
</evidence>
<reference evidence="10" key="1">
    <citation type="journal article" date="2011" name="Nat. Genet.">
        <title>The Arabidopsis lyrata genome sequence and the basis of rapid genome size change.</title>
        <authorList>
            <person name="Hu T.T."/>
            <person name="Pattyn P."/>
            <person name="Bakker E.G."/>
            <person name="Cao J."/>
            <person name="Cheng J.-F."/>
            <person name="Clark R.M."/>
            <person name="Fahlgren N."/>
            <person name="Fawcett J.A."/>
            <person name="Grimwood J."/>
            <person name="Gundlach H."/>
            <person name="Haberer G."/>
            <person name="Hollister J.D."/>
            <person name="Ossowski S."/>
            <person name="Ottilar R.P."/>
            <person name="Salamov A.A."/>
            <person name="Schneeberger K."/>
            <person name="Spannagl M."/>
            <person name="Wang X."/>
            <person name="Yang L."/>
            <person name="Nasrallah M.E."/>
            <person name="Bergelson J."/>
            <person name="Carrington J.C."/>
            <person name="Gaut B.S."/>
            <person name="Schmutz J."/>
            <person name="Mayer K.F.X."/>
            <person name="Van de Peer Y."/>
            <person name="Grigoriev I.V."/>
            <person name="Nordborg M."/>
            <person name="Weigel D."/>
            <person name="Guo Y.-L."/>
        </authorList>
    </citation>
    <scope>NUCLEOTIDE SEQUENCE [LARGE SCALE GENOMIC DNA]</scope>
    <source>
        <strain evidence="10">cv. MN47</strain>
    </source>
</reference>
<sequence>MGSFQLFIFQKKEVSVSASTHLKRKWLEQDESASELREELNRVNSENKKLTEMLARVCESYNALHNHLEKLQSPEIDQTDKPIKKRKQDPDDFLGFPIGLSSGKTENSSSNEDHQQHEQKNQLLSCKRPVTDSFNKAKVSTVYVPTETSDTSLRHMTKQSVILQTVKDGFQWRKYGQKVTRDNPSPRAYFRCSFAPSCPVKKKVQRSAEDPSLLVATYEGTHNHLGPNASEGDVTSQGGSSTVTLDLVNGGHSLLALEKKERNTMQEVLIQQMASSLTKDSKFTAALAAAISGRVVGRWLSGLRSSKGKRDAGEQQEDDTRRYQLPPISCSTKRLNQSREPEANTFESQSREAPLEMGIGSFLFYLVVASKTELDKMTNLRMQMEMFLLNAKEELRKKELQANPSMSSNEASGYQFSPQEFSNLASSIFQESSSSVLQEEYTEFEVSKPEDHHRGTDCHSKLQAEVGRLPLDEKAEDRHTKHQIQRQCKLKDNEVTKSHIPEMVVVTDERYGVCPYELEKKLHELLETRQQEELVKLETALNRVERRLQEKETEVSWWKDAARLLAQRVPESSQSGLEWCNPDSSTCSERSVPRSYKACSKHRTSFSR</sequence>
<gene>
    <name evidence="9" type="ORF">ARALYDRAFT_328547</name>
</gene>
<name>D7MAV4_ARALL</name>
<dbReference type="SMART" id="SM00774">
    <property type="entry name" value="WRKY"/>
    <property type="match status" value="1"/>
</dbReference>
<dbReference type="Pfam" id="PF03106">
    <property type="entry name" value="WRKY"/>
    <property type="match status" value="1"/>
</dbReference>
<keyword evidence="10" id="KW-1185">Reference proteome</keyword>
<evidence type="ECO:0000259" key="8">
    <source>
        <dbReference type="PROSITE" id="PS50811"/>
    </source>
</evidence>
<evidence type="ECO:0000313" key="10">
    <source>
        <dbReference type="Proteomes" id="UP000008694"/>
    </source>
</evidence>
<evidence type="ECO:0000256" key="7">
    <source>
        <dbReference type="SAM" id="MobiDB-lite"/>
    </source>
</evidence>
<dbReference type="HOGENOM" id="CLU_449293_0_0_1"/>
<feature type="region of interest" description="Disordered" evidence="7">
    <location>
        <begin position="69"/>
        <end position="122"/>
    </location>
</feature>
<organism evidence="10">
    <name type="scientific">Arabidopsis lyrata subsp. lyrata</name>
    <name type="common">Lyre-leaved rock-cress</name>
    <dbReference type="NCBI Taxonomy" id="81972"/>
    <lineage>
        <taxon>Eukaryota</taxon>
        <taxon>Viridiplantae</taxon>
        <taxon>Streptophyta</taxon>
        <taxon>Embryophyta</taxon>
        <taxon>Tracheophyta</taxon>
        <taxon>Spermatophyta</taxon>
        <taxon>Magnoliopsida</taxon>
        <taxon>eudicotyledons</taxon>
        <taxon>Gunneridae</taxon>
        <taxon>Pentapetalae</taxon>
        <taxon>rosids</taxon>
        <taxon>malvids</taxon>
        <taxon>Brassicales</taxon>
        <taxon>Brassicaceae</taxon>
        <taxon>Camelineae</taxon>
        <taxon>Arabidopsis</taxon>
    </lineage>
</organism>
<evidence type="ECO:0000256" key="5">
    <source>
        <dbReference type="ARBA" id="ARBA00023242"/>
    </source>
</evidence>
<feature type="compositionally biased region" description="Basic and acidic residues" evidence="7">
    <location>
        <begin position="69"/>
        <end position="82"/>
    </location>
</feature>
<dbReference type="SUPFAM" id="SSF118290">
    <property type="entry name" value="WRKY DNA-binding domain"/>
    <property type="match status" value="1"/>
</dbReference>
<evidence type="ECO:0000256" key="3">
    <source>
        <dbReference type="ARBA" id="ARBA00023125"/>
    </source>
</evidence>
<evidence type="ECO:0000256" key="6">
    <source>
        <dbReference type="SAM" id="Coils"/>
    </source>
</evidence>
<feature type="domain" description="WRKY" evidence="8">
    <location>
        <begin position="161"/>
        <end position="227"/>
    </location>
</feature>
<comment type="subcellular location">
    <subcellularLocation>
        <location evidence="1">Nucleus</location>
    </subcellularLocation>
</comment>
<dbReference type="GO" id="GO:0003700">
    <property type="term" value="F:DNA-binding transcription factor activity"/>
    <property type="evidence" value="ECO:0007669"/>
    <property type="project" value="InterPro"/>
</dbReference>
<dbReference type="Gene3D" id="2.20.25.80">
    <property type="entry name" value="WRKY domain"/>
    <property type="match status" value="1"/>
</dbReference>
<dbReference type="Proteomes" id="UP000008694">
    <property type="component" value="Unassembled WGS sequence"/>
</dbReference>
<evidence type="ECO:0000313" key="9">
    <source>
        <dbReference type="EMBL" id="EFH45570.1"/>
    </source>
</evidence>
<dbReference type="GO" id="GO:0043565">
    <property type="term" value="F:sequence-specific DNA binding"/>
    <property type="evidence" value="ECO:0007669"/>
    <property type="project" value="InterPro"/>
</dbReference>
<dbReference type="InterPro" id="IPR003657">
    <property type="entry name" value="WRKY_dom"/>
</dbReference>
<dbReference type="STRING" id="81972.D7MAV4"/>
<dbReference type="GO" id="GO:0005634">
    <property type="term" value="C:nucleus"/>
    <property type="evidence" value="ECO:0007669"/>
    <property type="project" value="UniProtKB-SubCell"/>
</dbReference>
<accession>D7MAV4</accession>
<feature type="compositionally biased region" description="Basic and acidic residues" evidence="7">
    <location>
        <begin position="111"/>
        <end position="120"/>
    </location>
</feature>
<keyword evidence="6" id="KW-0175">Coiled coil</keyword>
<keyword evidence="3" id="KW-0238">DNA-binding</keyword>
<evidence type="ECO:0000256" key="4">
    <source>
        <dbReference type="ARBA" id="ARBA00023163"/>
    </source>
</evidence>
<dbReference type="PANTHER" id="PTHR31429">
    <property type="entry name" value="WRKY TRANSCRIPTION FACTOR 36-RELATED"/>
    <property type="match status" value="1"/>
</dbReference>
<feature type="coiled-coil region" evidence="6">
    <location>
        <begin position="527"/>
        <end position="561"/>
    </location>
</feature>
<dbReference type="PROSITE" id="PS50811">
    <property type="entry name" value="WRKY"/>
    <property type="match status" value="1"/>
</dbReference>
<dbReference type="InterPro" id="IPR044810">
    <property type="entry name" value="WRKY_plant"/>
</dbReference>
<proteinExistence type="predicted"/>
<protein>
    <recommendedName>
        <fullName evidence="8">WRKY domain-containing protein</fullName>
    </recommendedName>
</protein>